<dbReference type="AlphaFoldDB" id="A0A0F9H588"/>
<name>A0A0F9H588_9ZZZZ</name>
<feature type="region of interest" description="Disordered" evidence="1">
    <location>
        <begin position="71"/>
        <end position="113"/>
    </location>
</feature>
<organism evidence="2">
    <name type="scientific">marine sediment metagenome</name>
    <dbReference type="NCBI Taxonomy" id="412755"/>
    <lineage>
        <taxon>unclassified sequences</taxon>
        <taxon>metagenomes</taxon>
        <taxon>ecological metagenomes</taxon>
    </lineage>
</organism>
<accession>A0A0F9H588</accession>
<dbReference type="EMBL" id="LAZR01023950">
    <property type="protein sequence ID" value="KKL76760.1"/>
    <property type="molecule type" value="Genomic_DNA"/>
</dbReference>
<evidence type="ECO:0000313" key="2">
    <source>
        <dbReference type="EMBL" id="KKL76760.1"/>
    </source>
</evidence>
<proteinExistence type="predicted"/>
<sequence>MAKVSRRLTILIHPDIDGPEFEKMREQGHVVDIMLPSYKGYNRIYGPNCYRMFGPLLKFLPVSIKDARMEKYGAPTKAEPTEMKPRKSRKKKGDDDAEEVAGGLEGLRGTVRF</sequence>
<protein>
    <submittedName>
        <fullName evidence="2">Uncharacterized protein</fullName>
    </submittedName>
</protein>
<evidence type="ECO:0000256" key="1">
    <source>
        <dbReference type="SAM" id="MobiDB-lite"/>
    </source>
</evidence>
<gene>
    <name evidence="2" type="ORF">LCGC14_2041610</name>
</gene>
<reference evidence="2" key="1">
    <citation type="journal article" date="2015" name="Nature">
        <title>Complex archaea that bridge the gap between prokaryotes and eukaryotes.</title>
        <authorList>
            <person name="Spang A."/>
            <person name="Saw J.H."/>
            <person name="Jorgensen S.L."/>
            <person name="Zaremba-Niedzwiedzka K."/>
            <person name="Martijn J."/>
            <person name="Lind A.E."/>
            <person name="van Eijk R."/>
            <person name="Schleper C."/>
            <person name="Guy L."/>
            <person name="Ettema T.J."/>
        </authorList>
    </citation>
    <scope>NUCLEOTIDE SEQUENCE</scope>
</reference>
<comment type="caution">
    <text evidence="2">The sequence shown here is derived from an EMBL/GenBank/DDBJ whole genome shotgun (WGS) entry which is preliminary data.</text>
</comment>